<dbReference type="EMBL" id="CP008947">
    <property type="protein sequence ID" value="AII05654.1"/>
    <property type="molecule type" value="Genomic_DNA"/>
</dbReference>
<gene>
    <name evidence="2" type="ORF">EP51_13900</name>
</gene>
<proteinExistence type="predicted"/>
<reference evidence="2 3" key="1">
    <citation type="submission" date="2014-07" db="EMBL/GenBank/DDBJ databases">
        <title>Genome Sequence of Rhodococcus opacus Strain R7, a Biodegrader of Mono- and Polycyclic Aromatic Hydrocarbons.</title>
        <authorList>
            <person name="Di Gennaro P."/>
            <person name="Zampolli J."/>
            <person name="Presti I."/>
            <person name="Cappelletti M."/>
            <person name="D'Ursi P."/>
            <person name="Orro A."/>
            <person name="Mezzelani A."/>
            <person name="Milanesi L."/>
        </authorList>
    </citation>
    <scope>NUCLEOTIDE SEQUENCE [LARGE SCALE GENOMIC DNA]</scope>
    <source>
        <strain evidence="2 3">R7</strain>
    </source>
</reference>
<organism evidence="2 3">
    <name type="scientific">Rhodococcus opacus</name>
    <name type="common">Nocardia opaca</name>
    <dbReference type="NCBI Taxonomy" id="37919"/>
    <lineage>
        <taxon>Bacteria</taxon>
        <taxon>Bacillati</taxon>
        <taxon>Actinomycetota</taxon>
        <taxon>Actinomycetes</taxon>
        <taxon>Mycobacteriales</taxon>
        <taxon>Nocardiaceae</taxon>
        <taxon>Rhodococcus</taxon>
    </lineage>
</organism>
<name>A0A076EQE8_RHOOP</name>
<feature type="compositionally biased region" description="Basic residues" evidence="1">
    <location>
        <begin position="54"/>
        <end position="63"/>
    </location>
</feature>
<evidence type="ECO:0000313" key="2">
    <source>
        <dbReference type="EMBL" id="AII05654.1"/>
    </source>
</evidence>
<evidence type="ECO:0000256" key="1">
    <source>
        <dbReference type="SAM" id="MobiDB-lite"/>
    </source>
</evidence>
<protein>
    <submittedName>
        <fullName evidence="2">Uncharacterized protein</fullName>
    </submittedName>
</protein>
<evidence type="ECO:0000313" key="3">
    <source>
        <dbReference type="Proteomes" id="UP000028488"/>
    </source>
</evidence>
<feature type="compositionally biased region" description="Low complexity" evidence="1">
    <location>
        <begin position="33"/>
        <end position="50"/>
    </location>
</feature>
<accession>A0A076EQE8</accession>
<dbReference type="AlphaFoldDB" id="A0A076EQE8"/>
<dbReference type="Proteomes" id="UP000028488">
    <property type="component" value="Chromosome"/>
</dbReference>
<sequence>MTPPVDGFGLVTDKVTFSPFAEDFTVGGTTESAADATAGTPTASAAAIAAGMPPRRKRVRRRARSETVVMMSLRMNRALPTAP</sequence>
<feature type="region of interest" description="Disordered" evidence="1">
    <location>
        <begin position="32"/>
        <end position="64"/>
    </location>
</feature>